<feature type="transmembrane region" description="Helical" evidence="2">
    <location>
        <begin position="427"/>
        <end position="449"/>
    </location>
</feature>
<evidence type="ECO:0000313" key="5">
    <source>
        <dbReference type="Proteomes" id="UP000001064"/>
    </source>
</evidence>
<dbReference type="Proteomes" id="UP000001064">
    <property type="component" value="Unassembled WGS sequence"/>
</dbReference>
<dbReference type="InParanoid" id="F0ZD42"/>
<keyword evidence="3" id="KW-0732">Signal</keyword>
<keyword evidence="2" id="KW-0472">Membrane</keyword>
<dbReference type="AlphaFoldDB" id="F0ZD42"/>
<gene>
    <name evidence="4" type="ORF">DICPUDRAFT_76272</name>
</gene>
<keyword evidence="2" id="KW-1133">Transmembrane helix</keyword>
<evidence type="ECO:0000313" key="4">
    <source>
        <dbReference type="EMBL" id="EGC38136.1"/>
    </source>
</evidence>
<protein>
    <recommendedName>
        <fullName evidence="6">Right handed beta helix domain-containing protein</fullName>
    </recommendedName>
</protein>
<dbReference type="PANTHER" id="PTHR31318">
    <property type="entry name" value="EXPRESSED PROTEIN-RELATED"/>
    <property type="match status" value="1"/>
</dbReference>
<dbReference type="EMBL" id="GL870983">
    <property type="protein sequence ID" value="EGC38136.1"/>
    <property type="molecule type" value="Genomic_DNA"/>
</dbReference>
<keyword evidence="5" id="KW-1185">Reference proteome</keyword>
<evidence type="ECO:0000256" key="2">
    <source>
        <dbReference type="SAM" id="Phobius"/>
    </source>
</evidence>
<evidence type="ECO:0008006" key="6">
    <source>
        <dbReference type="Google" id="ProtNLM"/>
    </source>
</evidence>
<dbReference type="KEGG" id="dpp:DICPUDRAFT_76272"/>
<name>F0ZD42_DICPU</name>
<feature type="region of interest" description="Disordered" evidence="1">
    <location>
        <begin position="485"/>
        <end position="507"/>
    </location>
</feature>
<feature type="signal peptide" evidence="3">
    <location>
        <begin position="1"/>
        <end position="21"/>
    </location>
</feature>
<dbReference type="GeneID" id="10502718"/>
<feature type="chain" id="PRO_5003261613" description="Right handed beta helix domain-containing protein" evidence="3">
    <location>
        <begin position="22"/>
        <end position="507"/>
    </location>
</feature>
<evidence type="ECO:0000256" key="1">
    <source>
        <dbReference type="SAM" id="MobiDB-lite"/>
    </source>
</evidence>
<sequence length="507" mass="58365">MFFRQFLFFFFILFFKEVSYSFSFNYYIDYQSNQIYNNNNCGGIVNKQQQQLQQQQYFPPCKSIKDTIKRIKEINIKDINQNDTLKIYIYNNNQQTIYDTFGTIDMFNLIEITGLNDSVVIDGNNSNNSFIKIKSPTNNKSAPMITFSNIKFQNWDYSIIEYDNRFSINLNNIEFDNTDMVISNNDNINDKEDSIDTSISINSCRFINFKKQTPFIINFNRININNCSFLNNNNFKGFIISNNNEIKEIIIINSVFSNNTFESNILYFFNNDLYIPNIKMDNISIIDNSFNSSSYLFEFAKLSGHLNILFNNIVLDHNSNNNKSGIIFCSQPYCIINFSRVIVKNDIFKNIAKITRSEIKIINSSIPSVDSPIDGTFNKITSINSNHSQITPTKQNCNSFNNITYDCVDSNTVLIKNNDNKYNKIKLLAIILPILVLSGIIVVIVVFILKKRKKSNSTRGSEKKKNKFIENEIVFEDNGVGEGDLASSSAYGPGPNFLNDKEDAIND</sequence>
<keyword evidence="2" id="KW-0812">Transmembrane</keyword>
<dbReference type="RefSeq" id="XP_003285350.1">
    <property type="nucleotide sequence ID" value="XM_003285302.1"/>
</dbReference>
<organism evidence="4 5">
    <name type="scientific">Dictyostelium purpureum</name>
    <name type="common">Slime mold</name>
    <dbReference type="NCBI Taxonomy" id="5786"/>
    <lineage>
        <taxon>Eukaryota</taxon>
        <taxon>Amoebozoa</taxon>
        <taxon>Evosea</taxon>
        <taxon>Eumycetozoa</taxon>
        <taxon>Dictyostelia</taxon>
        <taxon>Dictyosteliales</taxon>
        <taxon>Dictyosteliaceae</taxon>
        <taxon>Dictyostelium</taxon>
    </lineage>
</organism>
<proteinExistence type="predicted"/>
<evidence type="ECO:0000256" key="3">
    <source>
        <dbReference type="SAM" id="SignalP"/>
    </source>
</evidence>
<dbReference type="PANTHER" id="PTHR31318:SF2">
    <property type="entry name" value="PECTIN LYASE-LIKE FAMILY PROTEIN-RELATED"/>
    <property type="match status" value="1"/>
</dbReference>
<accession>F0ZD42</accession>
<dbReference type="VEuPathDB" id="AmoebaDB:DICPUDRAFT_76272"/>
<reference evidence="5" key="1">
    <citation type="journal article" date="2011" name="Genome Biol.">
        <title>Comparative genomics of the social amoebae Dictyostelium discoideum and Dictyostelium purpureum.</title>
        <authorList>
            <consortium name="US DOE Joint Genome Institute (JGI-PGF)"/>
            <person name="Sucgang R."/>
            <person name="Kuo A."/>
            <person name="Tian X."/>
            <person name="Salerno W."/>
            <person name="Parikh A."/>
            <person name="Feasley C.L."/>
            <person name="Dalin E."/>
            <person name="Tu H."/>
            <person name="Huang E."/>
            <person name="Barry K."/>
            <person name="Lindquist E."/>
            <person name="Shapiro H."/>
            <person name="Bruce D."/>
            <person name="Schmutz J."/>
            <person name="Salamov A."/>
            <person name="Fey P."/>
            <person name="Gaudet P."/>
            <person name="Anjard C."/>
            <person name="Babu M.M."/>
            <person name="Basu S."/>
            <person name="Bushmanova Y."/>
            <person name="van der Wel H."/>
            <person name="Katoh-Kurasawa M."/>
            <person name="Dinh C."/>
            <person name="Coutinho P.M."/>
            <person name="Saito T."/>
            <person name="Elias M."/>
            <person name="Schaap P."/>
            <person name="Kay R.R."/>
            <person name="Henrissat B."/>
            <person name="Eichinger L."/>
            <person name="Rivero F."/>
            <person name="Putnam N.H."/>
            <person name="West C.M."/>
            <person name="Loomis W.F."/>
            <person name="Chisholm R.L."/>
            <person name="Shaulsky G."/>
            <person name="Strassmann J.E."/>
            <person name="Queller D.C."/>
            <person name="Kuspa A."/>
            <person name="Grigoriev I.V."/>
        </authorList>
    </citation>
    <scope>NUCLEOTIDE SEQUENCE [LARGE SCALE GENOMIC DNA]</scope>
    <source>
        <strain evidence="5">QSDP1</strain>
    </source>
</reference>